<accession>A0A1X2J1G3</accession>
<dbReference type="STRING" id="90262.A0A1X2J1G3"/>
<protein>
    <submittedName>
        <fullName evidence="4">WD40-repeat-containing domain protein</fullName>
    </submittedName>
</protein>
<dbReference type="Proteomes" id="UP000193560">
    <property type="component" value="Unassembled WGS sequence"/>
</dbReference>
<keyword evidence="5" id="KW-1185">Reference proteome</keyword>
<gene>
    <name evidence="4" type="ORF">BCR42DRAFT_400608</name>
</gene>
<dbReference type="InterPro" id="IPR036322">
    <property type="entry name" value="WD40_repeat_dom_sf"/>
</dbReference>
<evidence type="ECO:0000256" key="1">
    <source>
        <dbReference type="ARBA" id="ARBA00004123"/>
    </source>
</evidence>
<evidence type="ECO:0000256" key="3">
    <source>
        <dbReference type="ARBA" id="ARBA00023242"/>
    </source>
</evidence>
<dbReference type="AlphaFoldDB" id="A0A1X2J1G3"/>
<dbReference type="SUPFAM" id="SSF50978">
    <property type="entry name" value="WD40 repeat-like"/>
    <property type="match status" value="1"/>
</dbReference>
<dbReference type="InterPro" id="IPR015943">
    <property type="entry name" value="WD40/YVTN_repeat-like_dom_sf"/>
</dbReference>
<dbReference type="EMBL" id="MCGE01000001">
    <property type="protein sequence ID" value="ORZ25648.1"/>
    <property type="molecule type" value="Genomic_DNA"/>
</dbReference>
<dbReference type="GO" id="GO:0006383">
    <property type="term" value="P:transcription by RNA polymerase III"/>
    <property type="evidence" value="ECO:0007669"/>
    <property type="project" value="TreeGrafter"/>
</dbReference>
<dbReference type="GO" id="GO:0000127">
    <property type="term" value="C:transcription factor TFIIIC complex"/>
    <property type="evidence" value="ECO:0007669"/>
    <property type="project" value="TreeGrafter"/>
</dbReference>
<sequence>MVKEEIKEEIPIPGVEYSINGIFRHHTYEHPLINDAAVYPQLHATMSDWDRTSPQDASPYVPAQQEQEPIKVDLGISPITTVSLSAFNSINLGKHFQYKRAHLFNTGGAICGLDFAPKTTTLDSQPNIHYLATGGYKEPNVLHSFETPRQGYQNCIQLWKCDLATSTPNDQVMDPVLDLVFLHDYGHVRDLKWCPYGAYEETVPEGLDGDILPKLGILSGCFGDGTVRSMVVPHPNALRAQLGLTDDHHETIYLKIKQARCVFALPNASATTIAYGGHKKLAIGYSSGNISLWNMTKALENDQQENARDIRRSTRFMIFNVIIHDAGVQAIAWHGMNDPVNIASGGNDGKLTCLDSRDPYIPMNLIRTRSIQPCVVWPGHRHKILYADADLMLKDLETQDCKDFKSGSNFAACSGFTLSMAASEQHSYIVFGSSAGYVRTFNTLAKKVKAKARIQNVIFRLIYHEDTKVYRYVDGLQPESIDTAKAMPSLNRVLHHNMSISKVCWNPNSLTSAWIASAGPNGLCRLDFVGAGKDWD</sequence>
<dbReference type="PANTHER" id="PTHR15052">
    <property type="entry name" value="RNA POLYMERASE III TRANSCRIPTION INITIATION FACTOR COMPLEX SUBUNIT"/>
    <property type="match status" value="1"/>
</dbReference>
<dbReference type="InterPro" id="IPR052416">
    <property type="entry name" value="GTF3C_component"/>
</dbReference>
<dbReference type="GO" id="GO:0005634">
    <property type="term" value="C:nucleus"/>
    <property type="evidence" value="ECO:0007669"/>
    <property type="project" value="UniProtKB-SubCell"/>
</dbReference>
<dbReference type="PANTHER" id="PTHR15052:SF2">
    <property type="entry name" value="GENERAL TRANSCRIPTION FACTOR 3C POLYPEPTIDE 2"/>
    <property type="match status" value="1"/>
</dbReference>
<keyword evidence="3" id="KW-0539">Nucleus</keyword>
<proteinExistence type="predicted"/>
<evidence type="ECO:0000313" key="4">
    <source>
        <dbReference type="EMBL" id="ORZ25648.1"/>
    </source>
</evidence>
<comment type="caution">
    <text evidence="4">The sequence shown here is derived from an EMBL/GenBank/DDBJ whole genome shotgun (WGS) entry which is preliminary data.</text>
</comment>
<dbReference type="OrthoDB" id="4703at2759"/>
<name>A0A1X2J1G3_9FUNG</name>
<reference evidence="4 5" key="1">
    <citation type="submission" date="2016-07" db="EMBL/GenBank/DDBJ databases">
        <title>Pervasive Adenine N6-methylation of Active Genes in Fungi.</title>
        <authorList>
            <consortium name="DOE Joint Genome Institute"/>
            <person name="Mondo S.J."/>
            <person name="Dannebaum R.O."/>
            <person name="Kuo R.C."/>
            <person name="Labutti K."/>
            <person name="Haridas S."/>
            <person name="Kuo A."/>
            <person name="Salamov A."/>
            <person name="Ahrendt S.R."/>
            <person name="Lipzen A."/>
            <person name="Sullivan W."/>
            <person name="Andreopoulos W.B."/>
            <person name="Clum A."/>
            <person name="Lindquist E."/>
            <person name="Daum C."/>
            <person name="Ramamoorthy G.K."/>
            <person name="Gryganskyi A."/>
            <person name="Culley D."/>
            <person name="Magnuson J.K."/>
            <person name="James T.Y."/>
            <person name="O'Malley M.A."/>
            <person name="Stajich J.E."/>
            <person name="Spatafora J.W."/>
            <person name="Visel A."/>
            <person name="Grigoriev I.V."/>
        </authorList>
    </citation>
    <scope>NUCLEOTIDE SEQUENCE [LARGE SCALE GENOMIC DNA]</scope>
    <source>
        <strain evidence="4 5">NRRL 1336</strain>
    </source>
</reference>
<dbReference type="Gene3D" id="2.130.10.10">
    <property type="entry name" value="YVTN repeat-like/Quinoprotein amine dehydrogenase"/>
    <property type="match status" value="1"/>
</dbReference>
<evidence type="ECO:0000256" key="2">
    <source>
        <dbReference type="ARBA" id="ARBA00023163"/>
    </source>
</evidence>
<comment type="subcellular location">
    <subcellularLocation>
        <location evidence="1">Nucleus</location>
    </subcellularLocation>
</comment>
<evidence type="ECO:0000313" key="5">
    <source>
        <dbReference type="Proteomes" id="UP000193560"/>
    </source>
</evidence>
<dbReference type="InterPro" id="IPR001680">
    <property type="entry name" value="WD40_rpt"/>
</dbReference>
<organism evidence="4 5">
    <name type="scientific">Absidia repens</name>
    <dbReference type="NCBI Taxonomy" id="90262"/>
    <lineage>
        <taxon>Eukaryota</taxon>
        <taxon>Fungi</taxon>
        <taxon>Fungi incertae sedis</taxon>
        <taxon>Mucoromycota</taxon>
        <taxon>Mucoromycotina</taxon>
        <taxon>Mucoromycetes</taxon>
        <taxon>Mucorales</taxon>
        <taxon>Cunninghamellaceae</taxon>
        <taxon>Absidia</taxon>
    </lineage>
</organism>
<dbReference type="SMART" id="SM00320">
    <property type="entry name" value="WD40"/>
    <property type="match status" value="4"/>
</dbReference>
<keyword evidence="2" id="KW-0804">Transcription</keyword>